<evidence type="ECO:0000313" key="2">
    <source>
        <dbReference type="Proteomes" id="UP000263595"/>
    </source>
</evidence>
<name>A0A383RQ99_9PSED</name>
<dbReference type="AlphaFoldDB" id="A0A383RQ99"/>
<reference evidence="2" key="1">
    <citation type="submission" date="2018-08" db="EMBL/GenBank/DDBJ databases">
        <authorList>
            <person name="Blom J."/>
        </authorList>
    </citation>
    <scope>NUCLEOTIDE SEQUENCE [LARGE SCALE GENOMIC DNA]</scope>
    <source>
        <strain evidence="2">CCOS 865</strain>
    </source>
</reference>
<dbReference type="RefSeq" id="WP_119138352.1">
    <property type="nucleotide sequence ID" value="NZ_CBCSFL010000029.1"/>
</dbReference>
<proteinExistence type="predicted"/>
<dbReference type="EMBL" id="UNOZ01000004">
    <property type="protein sequence ID" value="SYX88686.1"/>
    <property type="molecule type" value="Genomic_DNA"/>
</dbReference>
<accession>A0A383RQ99</accession>
<evidence type="ECO:0000313" key="1">
    <source>
        <dbReference type="EMBL" id="SYX88686.1"/>
    </source>
</evidence>
<dbReference type="OrthoDB" id="8453791at2"/>
<dbReference type="Proteomes" id="UP000263595">
    <property type="component" value="Unassembled WGS sequence"/>
</dbReference>
<keyword evidence="2" id="KW-1185">Reference proteome</keyword>
<protein>
    <recommendedName>
        <fullName evidence="3">MarR family transcriptional regulator</fullName>
    </recommendedName>
</protein>
<organism evidence="1 2">
    <name type="scientific">Pseudomonas reidholzensis</name>
    <dbReference type="NCBI Taxonomy" id="1785162"/>
    <lineage>
        <taxon>Bacteria</taxon>
        <taxon>Pseudomonadati</taxon>
        <taxon>Pseudomonadota</taxon>
        <taxon>Gammaproteobacteria</taxon>
        <taxon>Pseudomonadales</taxon>
        <taxon>Pseudomonadaceae</taxon>
        <taxon>Pseudomonas</taxon>
    </lineage>
</organism>
<evidence type="ECO:0008006" key="3">
    <source>
        <dbReference type="Google" id="ProtNLM"/>
    </source>
</evidence>
<gene>
    <name evidence="1" type="ORF">CCOS865_00925</name>
</gene>
<sequence length="339" mass="38020">MATLRDEVRFYLESILGVPAHVERSKAKVAYGIQDAYALCELTLQFEDPTPPLLLLASVADEYPGAITLGKHIAQVRKATEAVPVYVCKSLSAQERRSLIAHRLNFIQPGYQMFIPELAMDLRERFRKRETRSEVATLLPAAQAMLLRCLYEGWSDHPLFQANALMGKLRYSRVTLSKVVDQLLQLKLIQQAQRKAATHSYAFAGTPSEVFKQALPCLRSPVKRKVAIDAKPPLGNGTFLAGETALATYTMLAEPQQPVYGMTKQRFDQLSQAQVFRAVDSVDETHAWVEIWAYATLEISGEVADEASLLLSLDTSPDERIQIALDELRERLEWLKSEG</sequence>